<dbReference type="SUPFAM" id="SSF51182">
    <property type="entry name" value="RmlC-like cupins"/>
    <property type="match status" value="1"/>
</dbReference>
<evidence type="ECO:0000313" key="7">
    <source>
        <dbReference type="RefSeq" id="XP_010270717.1"/>
    </source>
</evidence>
<dbReference type="InterPro" id="IPR050253">
    <property type="entry name" value="Seed_Storage-Functional"/>
</dbReference>
<dbReference type="InParanoid" id="A0A1U8AVV7"/>
<dbReference type="STRING" id="4432.A0A1U8AVV7"/>
<dbReference type="Pfam" id="PF00190">
    <property type="entry name" value="Cupin_1"/>
    <property type="match status" value="2"/>
</dbReference>
<accession>A0A1U8AVV7</accession>
<organism evidence="6 7">
    <name type="scientific">Nelumbo nucifera</name>
    <name type="common">Sacred lotus</name>
    <dbReference type="NCBI Taxonomy" id="4432"/>
    <lineage>
        <taxon>Eukaryota</taxon>
        <taxon>Viridiplantae</taxon>
        <taxon>Streptophyta</taxon>
        <taxon>Embryophyta</taxon>
        <taxon>Tracheophyta</taxon>
        <taxon>Spermatophyta</taxon>
        <taxon>Magnoliopsida</taxon>
        <taxon>Proteales</taxon>
        <taxon>Nelumbonaceae</taxon>
        <taxon>Nelumbo</taxon>
    </lineage>
</organism>
<evidence type="ECO:0000259" key="5">
    <source>
        <dbReference type="SMART" id="SM00835"/>
    </source>
</evidence>
<dbReference type="InterPro" id="IPR011051">
    <property type="entry name" value="RmlC_Cupin_sf"/>
</dbReference>
<reference evidence="7" key="1">
    <citation type="submission" date="2025-08" db="UniProtKB">
        <authorList>
            <consortium name="RefSeq"/>
        </authorList>
    </citation>
    <scope>IDENTIFICATION</scope>
</reference>
<dbReference type="Proteomes" id="UP000189703">
    <property type="component" value="Unplaced"/>
</dbReference>
<dbReference type="OMA" id="WFNDGES"/>
<dbReference type="InterPro" id="IPR006044">
    <property type="entry name" value="11S_seedstore_pln"/>
</dbReference>
<dbReference type="RefSeq" id="XP_010270717.1">
    <property type="nucleotide sequence ID" value="XM_010272415.2"/>
</dbReference>
<proteinExistence type="inferred from homology"/>
<dbReference type="InterPro" id="IPR006045">
    <property type="entry name" value="Cupin_1"/>
</dbReference>
<protein>
    <submittedName>
        <fullName evidence="7">11S globulin seed storage protein 2-like</fullName>
    </submittedName>
</protein>
<name>A0A1U8AVV7_NELNU</name>
<evidence type="ECO:0000256" key="1">
    <source>
        <dbReference type="ARBA" id="ARBA00007178"/>
    </source>
</evidence>
<keyword evidence="4" id="KW-1015">Disulfide bond</keyword>
<dbReference type="PRINTS" id="PR00439">
    <property type="entry name" value="11SGLOBULIN"/>
</dbReference>
<feature type="domain" description="Cupin type-1" evidence="5">
    <location>
        <begin position="3"/>
        <end position="158"/>
    </location>
</feature>
<sequence length="357" mass="38594">MDYALSPKVAQKIFEGEGGCYYSWSSSLYPILQEAKISGGKLVLKPLGLALPHNSDSSKAGYVIQGSGRVGMVLSKSSDEKVLKLKKGDVIPVPLGAVSWWFNDGESELVVVFLGETSKAYHSGEFTYFLLAGANGIFKGFSMEFIRRALGLNEKEANELVNSQNGVLIVKLKEGKRMPEPCMASTKEMIFNTDAATPDVDIFKGGRAVVVTVEKLPLLQQVGLSSTYIKLDSNALHSPGYSSDSAFEVIYIVKGGGHVQIVGINGQCVLDTHVSTGQLFVVPKFFAVSKIAGSEGMEWFSMITTTRPSFSYLTGERSVWKALSAEVKQASLNVSPEIEKVITSNMSKIAVFVPPPN</sequence>
<dbReference type="InterPro" id="IPR014710">
    <property type="entry name" value="RmlC-like_jellyroll"/>
</dbReference>
<dbReference type="Gene3D" id="2.60.120.10">
    <property type="entry name" value="Jelly Rolls"/>
    <property type="match status" value="2"/>
</dbReference>
<dbReference type="GeneID" id="104606957"/>
<dbReference type="OrthoDB" id="735591at2759"/>
<dbReference type="KEGG" id="nnu:104606957"/>
<gene>
    <name evidence="7" type="primary">LOC104606957</name>
</gene>
<feature type="domain" description="Cupin type-1" evidence="5">
    <location>
        <begin position="191"/>
        <end position="340"/>
    </location>
</feature>
<dbReference type="AlphaFoldDB" id="A0A1U8AVV7"/>
<keyword evidence="6" id="KW-1185">Reference proteome</keyword>
<dbReference type="PANTHER" id="PTHR31189">
    <property type="entry name" value="OS03G0336100 PROTEIN-RELATED"/>
    <property type="match status" value="1"/>
</dbReference>
<evidence type="ECO:0000256" key="3">
    <source>
        <dbReference type="ARBA" id="ARBA00023129"/>
    </source>
</evidence>
<evidence type="ECO:0000256" key="2">
    <source>
        <dbReference type="ARBA" id="ARBA00022761"/>
    </source>
</evidence>
<dbReference type="CDD" id="cd02243">
    <property type="entry name" value="cupin_11S_legumin_C"/>
    <property type="match status" value="1"/>
</dbReference>
<keyword evidence="2" id="KW-0758">Storage protein</keyword>
<dbReference type="GO" id="GO:0045735">
    <property type="term" value="F:nutrient reservoir activity"/>
    <property type="evidence" value="ECO:0007669"/>
    <property type="project" value="UniProtKB-KW"/>
</dbReference>
<dbReference type="SMART" id="SM00835">
    <property type="entry name" value="Cupin_1"/>
    <property type="match status" value="2"/>
</dbReference>
<keyword evidence="3" id="KW-0708">Seed storage protein</keyword>
<evidence type="ECO:0000256" key="4">
    <source>
        <dbReference type="ARBA" id="ARBA00023157"/>
    </source>
</evidence>
<comment type="similarity">
    <text evidence="1">Belongs to the 11S seed storage protein (globulins) family.</text>
</comment>
<dbReference type="eggNOG" id="ENOG502QUW2">
    <property type="taxonomic scope" value="Eukaryota"/>
</dbReference>
<dbReference type="PANTHER" id="PTHR31189:SF45">
    <property type="entry name" value="OS09G0552500 PROTEIN"/>
    <property type="match status" value="1"/>
</dbReference>
<dbReference type="CDD" id="cd02242">
    <property type="entry name" value="cupin_11S_legumin_N"/>
    <property type="match status" value="1"/>
</dbReference>
<evidence type="ECO:0000313" key="6">
    <source>
        <dbReference type="Proteomes" id="UP000189703"/>
    </source>
</evidence>